<sequence>MKSPESFNYLVLNELAELFNAQLSSFTFYASLPNLPTNEADFSVLLDTIPVGTEFFDSALPLNYFSEVYGRILKAQIKQPLAIQIGLNDYYDATNWIVPYTIPKYTPSLSTFKGAIENSLQSKVVIKSNEQTIRIPVYPEFPVLVVNTSLDNFTNEVAKSVVTVAIAFSESTTQKINFGNWFSSAAFLYAYQTPSNWDDSVISWDEVFNPKTGILKNINSYISAVSDMTIKIHISGTYTEETVSLLTSIPEQVIFPFYQQINGATIEYTLETDKSLTITLKVPKNNEYYLFGVQYQNVEELLT</sequence>
<evidence type="ECO:0000313" key="1">
    <source>
        <dbReference type="EMBL" id="REH47512.1"/>
    </source>
</evidence>
<organism evidence="1 2">
    <name type="scientific">Tenacibaculum gallaicum</name>
    <dbReference type="NCBI Taxonomy" id="561505"/>
    <lineage>
        <taxon>Bacteria</taxon>
        <taxon>Pseudomonadati</taxon>
        <taxon>Bacteroidota</taxon>
        <taxon>Flavobacteriia</taxon>
        <taxon>Flavobacteriales</taxon>
        <taxon>Flavobacteriaceae</taxon>
        <taxon>Tenacibaculum</taxon>
    </lineage>
</organism>
<comment type="caution">
    <text evidence="1">The sequence shown here is derived from an EMBL/GenBank/DDBJ whole genome shotgun (WGS) entry which is preliminary data.</text>
</comment>
<dbReference type="Proteomes" id="UP000256884">
    <property type="component" value="Unassembled WGS sequence"/>
</dbReference>
<reference evidence="1 2" key="1">
    <citation type="submission" date="2018-08" db="EMBL/GenBank/DDBJ databases">
        <title>Genomic Encyclopedia of Type Strains, Phase IV (KMG-IV): sequencing the most valuable type-strain genomes for metagenomic binning, comparative biology and taxonomic classification.</title>
        <authorList>
            <person name="Goeker M."/>
        </authorList>
    </citation>
    <scope>NUCLEOTIDE SEQUENCE [LARGE SCALE GENOMIC DNA]</scope>
    <source>
        <strain evidence="1 2">DSM 18841</strain>
    </source>
</reference>
<accession>A0A3E0HLY6</accession>
<gene>
    <name evidence="1" type="ORF">C7448_106133</name>
</gene>
<proteinExistence type="predicted"/>
<evidence type="ECO:0000313" key="2">
    <source>
        <dbReference type="Proteomes" id="UP000256884"/>
    </source>
</evidence>
<dbReference type="OrthoDB" id="1376277at2"/>
<protein>
    <submittedName>
        <fullName evidence="1">Uncharacterized protein</fullName>
    </submittedName>
</protein>
<dbReference type="RefSeq" id="WP_115901615.1">
    <property type="nucleotide sequence ID" value="NZ_QUNS01000006.1"/>
</dbReference>
<dbReference type="AlphaFoldDB" id="A0A3E0HLY6"/>
<keyword evidence="2" id="KW-1185">Reference proteome</keyword>
<dbReference type="EMBL" id="QUNS01000006">
    <property type="protein sequence ID" value="REH47512.1"/>
    <property type="molecule type" value="Genomic_DNA"/>
</dbReference>
<name>A0A3E0HLY6_9FLAO</name>